<reference evidence="2 3" key="1">
    <citation type="submission" date="2018-11" db="EMBL/GenBank/DDBJ databases">
        <title>Genomic Encyclopedia of Type Strains, Phase IV (KMG-IV): sequencing the most valuable type-strain genomes for metagenomic binning, comparative biology and taxonomic classification.</title>
        <authorList>
            <person name="Goeker M."/>
        </authorList>
    </citation>
    <scope>NUCLEOTIDE SEQUENCE [LARGE SCALE GENOMIC DNA]</scope>
    <source>
        <strain evidence="2 3">DSM 18090</strain>
    </source>
</reference>
<gene>
    <name evidence="2" type="ORF">EDC24_2836</name>
</gene>
<evidence type="ECO:0000313" key="3">
    <source>
        <dbReference type="Proteomes" id="UP000276443"/>
    </source>
</evidence>
<name>A0A3N5BL33_9BACI</name>
<dbReference type="Proteomes" id="UP000276443">
    <property type="component" value="Unassembled WGS sequence"/>
</dbReference>
<sequence>MYIRKTTIFIVIIVGVVITMVWYLVQNAQEYDDSGEPNGNQEAVTFVDNFYNSSNEVENIKVEDRVHAASEYGNLMIYKLFAVNNNNETINIVTVEHEDTDNFIYLRRDDHEPSNVLNIDNYEELERFFNISNIEVFDD</sequence>
<organism evidence="2 3">
    <name type="scientific">Aquisalibacillus elongatus</name>
    <dbReference type="NCBI Taxonomy" id="485577"/>
    <lineage>
        <taxon>Bacteria</taxon>
        <taxon>Bacillati</taxon>
        <taxon>Bacillota</taxon>
        <taxon>Bacilli</taxon>
        <taxon>Bacillales</taxon>
        <taxon>Bacillaceae</taxon>
        <taxon>Aquisalibacillus</taxon>
    </lineage>
</organism>
<keyword evidence="1" id="KW-1133">Transmembrane helix</keyword>
<evidence type="ECO:0000256" key="1">
    <source>
        <dbReference type="SAM" id="Phobius"/>
    </source>
</evidence>
<comment type="caution">
    <text evidence="2">The sequence shown here is derived from an EMBL/GenBank/DDBJ whole genome shotgun (WGS) entry which is preliminary data.</text>
</comment>
<keyword evidence="3" id="KW-1185">Reference proteome</keyword>
<accession>A0A3N5BL33</accession>
<keyword evidence="1" id="KW-0812">Transmembrane</keyword>
<keyword evidence="1" id="KW-0472">Membrane</keyword>
<proteinExistence type="predicted"/>
<evidence type="ECO:0000313" key="2">
    <source>
        <dbReference type="EMBL" id="RPF50398.1"/>
    </source>
</evidence>
<feature type="transmembrane region" description="Helical" evidence="1">
    <location>
        <begin position="7"/>
        <end position="25"/>
    </location>
</feature>
<protein>
    <submittedName>
        <fullName evidence="2">Uncharacterized protein</fullName>
    </submittedName>
</protein>
<dbReference type="EMBL" id="RKRF01000013">
    <property type="protein sequence ID" value="RPF50398.1"/>
    <property type="molecule type" value="Genomic_DNA"/>
</dbReference>
<dbReference type="AlphaFoldDB" id="A0A3N5BL33"/>